<evidence type="ECO:0000313" key="3">
    <source>
        <dbReference type="EMBL" id="RXN39237.1"/>
    </source>
</evidence>
<dbReference type="GO" id="GO:0005829">
    <property type="term" value="C:cytosol"/>
    <property type="evidence" value="ECO:0007669"/>
    <property type="project" value="TreeGrafter"/>
</dbReference>
<dbReference type="SMART" id="SM01292">
    <property type="entry name" value="N1221"/>
    <property type="match status" value="1"/>
</dbReference>
<feature type="compositionally biased region" description="Polar residues" evidence="1">
    <location>
        <begin position="7"/>
        <end position="18"/>
    </location>
</feature>
<dbReference type="PANTHER" id="PTHR13239">
    <property type="entry name" value="PROTEIN REQUIRED FOR HYPHAL ANASTOMOSIS HAM-2"/>
    <property type="match status" value="1"/>
</dbReference>
<keyword evidence="4" id="KW-1185">Reference proteome</keyword>
<dbReference type="AlphaFoldDB" id="A0A498P716"/>
<accession>A0A498P716</accession>
<protein>
    <submittedName>
        <fullName evidence="3">Striatin-interacting 1-like protein</fullName>
    </submittedName>
</protein>
<dbReference type="PANTHER" id="PTHR13239:SF7">
    <property type="entry name" value="STRIATIN-INTERACTING PROTEIN 1"/>
    <property type="match status" value="1"/>
</dbReference>
<comment type="caution">
    <text evidence="3">The sequence shown here is derived from an EMBL/GenBank/DDBJ whole genome shotgun (WGS) entry which is preliminary data.</text>
</comment>
<evidence type="ECO:0000259" key="2">
    <source>
        <dbReference type="SMART" id="SM01292"/>
    </source>
</evidence>
<name>A0A498P716_LABRO</name>
<dbReference type="InterPro" id="IPR012486">
    <property type="entry name" value="Far11/STRP_N"/>
</dbReference>
<sequence length="144" mass="16576">MEGVGLSANNKQKQNQMLPNKMRGEFTRNQRKDSEGLSEAPDLEFEYSDADKWTVELSVPDQKWTELDSVQHRAHAMRLLDGLDVIGRERRLKVARAILYMAQGTFGECSSELEVQHWMRYNVFLLLDVGAFTALVELLNMEIE</sequence>
<feature type="domain" description="Far11/STRP N-terminal" evidence="2">
    <location>
        <begin position="40"/>
        <end position="144"/>
    </location>
</feature>
<organism evidence="3 4">
    <name type="scientific">Labeo rohita</name>
    <name type="common">Indian major carp</name>
    <name type="synonym">Cyprinus rohita</name>
    <dbReference type="NCBI Taxonomy" id="84645"/>
    <lineage>
        <taxon>Eukaryota</taxon>
        <taxon>Metazoa</taxon>
        <taxon>Chordata</taxon>
        <taxon>Craniata</taxon>
        <taxon>Vertebrata</taxon>
        <taxon>Euteleostomi</taxon>
        <taxon>Actinopterygii</taxon>
        <taxon>Neopterygii</taxon>
        <taxon>Teleostei</taxon>
        <taxon>Ostariophysi</taxon>
        <taxon>Cypriniformes</taxon>
        <taxon>Cyprinidae</taxon>
        <taxon>Labeoninae</taxon>
        <taxon>Labeonini</taxon>
        <taxon>Labeo</taxon>
    </lineage>
</organism>
<dbReference type="Pfam" id="PF07923">
    <property type="entry name" value="N1221"/>
    <property type="match status" value="1"/>
</dbReference>
<reference evidence="3 4" key="1">
    <citation type="submission" date="2018-03" db="EMBL/GenBank/DDBJ databases">
        <title>Draft genome sequence of Rohu Carp (Labeo rohita).</title>
        <authorList>
            <person name="Das P."/>
            <person name="Kushwaha B."/>
            <person name="Joshi C.G."/>
            <person name="Kumar D."/>
            <person name="Nagpure N.S."/>
            <person name="Sahoo L."/>
            <person name="Das S.P."/>
            <person name="Bit A."/>
            <person name="Patnaik S."/>
            <person name="Meher P.K."/>
            <person name="Jayasankar P."/>
            <person name="Koringa P.G."/>
            <person name="Patel N.V."/>
            <person name="Hinsu A.T."/>
            <person name="Kumar R."/>
            <person name="Pandey M."/>
            <person name="Agarwal S."/>
            <person name="Srivastava S."/>
            <person name="Singh M."/>
            <person name="Iquebal M.A."/>
            <person name="Jaiswal S."/>
            <person name="Angadi U.B."/>
            <person name="Kumar N."/>
            <person name="Raza M."/>
            <person name="Shah T.M."/>
            <person name="Rai A."/>
            <person name="Jena J.K."/>
        </authorList>
    </citation>
    <scope>NUCLEOTIDE SEQUENCE [LARGE SCALE GENOMIC DNA]</scope>
    <source>
        <strain evidence="3">DASCIFA01</strain>
        <tissue evidence="3">Testis</tissue>
    </source>
</reference>
<dbReference type="GO" id="GO:0007010">
    <property type="term" value="P:cytoskeleton organization"/>
    <property type="evidence" value="ECO:0007669"/>
    <property type="project" value="TreeGrafter"/>
</dbReference>
<evidence type="ECO:0000256" key="1">
    <source>
        <dbReference type="SAM" id="MobiDB-lite"/>
    </source>
</evidence>
<dbReference type="EMBL" id="QBIY01002444">
    <property type="protein sequence ID" value="RXN39237.1"/>
    <property type="molecule type" value="Genomic_DNA"/>
</dbReference>
<evidence type="ECO:0000313" key="4">
    <source>
        <dbReference type="Proteomes" id="UP000290572"/>
    </source>
</evidence>
<feature type="compositionally biased region" description="Basic and acidic residues" evidence="1">
    <location>
        <begin position="22"/>
        <end position="35"/>
    </location>
</feature>
<gene>
    <name evidence="3" type="ORF">ROHU_000377</name>
</gene>
<dbReference type="Proteomes" id="UP000290572">
    <property type="component" value="Unassembled WGS sequence"/>
</dbReference>
<proteinExistence type="predicted"/>
<dbReference type="STRING" id="84645.A0A498P716"/>
<feature type="region of interest" description="Disordered" evidence="1">
    <location>
        <begin position="1"/>
        <end position="41"/>
    </location>
</feature>
<dbReference type="InterPro" id="IPR040185">
    <property type="entry name" value="Far11/STRP"/>
</dbReference>